<dbReference type="EMBL" id="HBEK01023279">
    <property type="protein sequence ID" value="CAD8402778.1"/>
    <property type="molecule type" value="Transcribed_RNA"/>
</dbReference>
<feature type="domain" description="Thioredoxin" evidence="2">
    <location>
        <begin position="29"/>
        <end position="154"/>
    </location>
</feature>
<gene>
    <name evidence="3" type="ORF">RMAR0315_LOCUS12783</name>
</gene>
<dbReference type="PROSITE" id="PS51352">
    <property type="entry name" value="THIOREDOXIN_2"/>
    <property type="match status" value="1"/>
</dbReference>
<organism evidence="3">
    <name type="scientific">Rhodosorus marinus</name>
    <dbReference type="NCBI Taxonomy" id="101924"/>
    <lineage>
        <taxon>Eukaryota</taxon>
        <taxon>Rhodophyta</taxon>
        <taxon>Stylonematophyceae</taxon>
        <taxon>Stylonematales</taxon>
        <taxon>Stylonemataceae</taxon>
        <taxon>Rhodosorus</taxon>
    </lineage>
</organism>
<protein>
    <recommendedName>
        <fullName evidence="2">Thioredoxin domain-containing protein</fullName>
    </recommendedName>
</protein>
<dbReference type="GO" id="GO:0045454">
    <property type="term" value="P:cell redox homeostasis"/>
    <property type="evidence" value="ECO:0007669"/>
    <property type="project" value="TreeGrafter"/>
</dbReference>
<evidence type="ECO:0000259" key="2">
    <source>
        <dbReference type="PROSITE" id="PS51352"/>
    </source>
</evidence>
<dbReference type="Pfam" id="PF00085">
    <property type="entry name" value="Thioredoxin"/>
    <property type="match status" value="1"/>
</dbReference>
<dbReference type="Gene3D" id="3.40.30.10">
    <property type="entry name" value="Glutaredoxin"/>
    <property type="match status" value="1"/>
</dbReference>
<name>A0A7S0BTB5_9RHOD</name>
<proteinExistence type="inferred from homology"/>
<evidence type="ECO:0000313" key="3">
    <source>
        <dbReference type="EMBL" id="CAD8402778.1"/>
    </source>
</evidence>
<comment type="similarity">
    <text evidence="1">Belongs to the thioredoxin family.</text>
</comment>
<evidence type="ECO:0000256" key="1">
    <source>
        <dbReference type="ARBA" id="ARBA00008987"/>
    </source>
</evidence>
<dbReference type="InterPro" id="IPR013766">
    <property type="entry name" value="Thioredoxin_domain"/>
</dbReference>
<dbReference type="PANTHER" id="PTHR43601:SF32">
    <property type="entry name" value="THIOREDOXIN-LIKE 2-2, CHLOROPLASTIC"/>
    <property type="match status" value="1"/>
</dbReference>
<dbReference type="PANTHER" id="PTHR43601">
    <property type="entry name" value="THIOREDOXIN, MITOCHONDRIAL"/>
    <property type="match status" value="1"/>
</dbReference>
<sequence>MAFVVGSGLGVGIGAVSHRGTKCSRRPTVSMVATAPAADKVGRDSSGNVKEMKTTQEYSSVVNDHDDVVLVKFYAPWCRACEKTGRLLEGVAPQYPEVSFNKINFSTNRELCRSLGIKAMPTFHVYYKGEKIDDFSCGPKRFPQLVDRLESFKNGFCKIEEDDA</sequence>
<dbReference type="AlphaFoldDB" id="A0A7S0BTB5"/>
<dbReference type="SUPFAM" id="SSF52833">
    <property type="entry name" value="Thioredoxin-like"/>
    <property type="match status" value="1"/>
</dbReference>
<reference evidence="3" key="1">
    <citation type="submission" date="2021-01" db="EMBL/GenBank/DDBJ databases">
        <authorList>
            <person name="Corre E."/>
            <person name="Pelletier E."/>
            <person name="Niang G."/>
            <person name="Scheremetjew M."/>
            <person name="Finn R."/>
            <person name="Kale V."/>
            <person name="Holt S."/>
            <person name="Cochrane G."/>
            <person name="Meng A."/>
            <person name="Brown T."/>
            <person name="Cohen L."/>
        </authorList>
    </citation>
    <scope>NUCLEOTIDE SEQUENCE</scope>
    <source>
        <strain evidence="3">UTEX LB 2760</strain>
    </source>
</reference>
<dbReference type="InterPro" id="IPR036249">
    <property type="entry name" value="Thioredoxin-like_sf"/>
</dbReference>
<dbReference type="CDD" id="cd02947">
    <property type="entry name" value="TRX_family"/>
    <property type="match status" value="1"/>
</dbReference>
<accession>A0A7S0BTB5</accession>